<accession>A0A6I9WRR8</accession>
<evidence type="ECO:0000313" key="11">
    <source>
        <dbReference type="Proteomes" id="UP000504615"/>
    </source>
</evidence>
<dbReference type="PANTHER" id="PTHR21137">
    <property type="entry name" value="ODORANT RECEPTOR"/>
    <property type="match status" value="1"/>
</dbReference>
<comment type="caution">
    <text evidence="10">Lacks conserved residue(s) required for the propagation of feature annotation.</text>
</comment>
<dbReference type="InterPro" id="IPR004117">
    <property type="entry name" value="7tm6_olfct_rcpt"/>
</dbReference>
<keyword evidence="2" id="KW-1003">Cell membrane</keyword>
<keyword evidence="3 10" id="KW-0716">Sensory transduction</keyword>
<evidence type="ECO:0000256" key="10">
    <source>
        <dbReference type="RuleBase" id="RU351113"/>
    </source>
</evidence>
<evidence type="ECO:0000256" key="2">
    <source>
        <dbReference type="ARBA" id="ARBA00022475"/>
    </source>
</evidence>
<dbReference type="GO" id="GO:0005886">
    <property type="term" value="C:plasma membrane"/>
    <property type="evidence" value="ECO:0007669"/>
    <property type="project" value="UniProtKB-SubCell"/>
</dbReference>
<feature type="transmembrane region" description="Helical" evidence="10">
    <location>
        <begin position="290"/>
        <end position="309"/>
    </location>
</feature>
<evidence type="ECO:0000313" key="12">
    <source>
        <dbReference type="RefSeq" id="XP_011646576.2"/>
    </source>
</evidence>
<protein>
    <recommendedName>
        <fullName evidence="10">Odorant receptor</fullName>
    </recommendedName>
</protein>
<organism evidence="11 12">
    <name type="scientific">Pogonomyrmex barbatus</name>
    <name type="common">red harvester ant</name>
    <dbReference type="NCBI Taxonomy" id="144034"/>
    <lineage>
        <taxon>Eukaryota</taxon>
        <taxon>Metazoa</taxon>
        <taxon>Ecdysozoa</taxon>
        <taxon>Arthropoda</taxon>
        <taxon>Hexapoda</taxon>
        <taxon>Insecta</taxon>
        <taxon>Pterygota</taxon>
        <taxon>Neoptera</taxon>
        <taxon>Endopterygota</taxon>
        <taxon>Hymenoptera</taxon>
        <taxon>Apocrita</taxon>
        <taxon>Aculeata</taxon>
        <taxon>Formicoidea</taxon>
        <taxon>Formicidae</taxon>
        <taxon>Myrmicinae</taxon>
        <taxon>Pogonomyrmex</taxon>
    </lineage>
</organism>
<dbReference type="GO" id="GO:0004984">
    <property type="term" value="F:olfactory receptor activity"/>
    <property type="evidence" value="ECO:0007669"/>
    <property type="project" value="InterPro"/>
</dbReference>
<evidence type="ECO:0000256" key="6">
    <source>
        <dbReference type="ARBA" id="ARBA00022989"/>
    </source>
</evidence>
<evidence type="ECO:0000256" key="4">
    <source>
        <dbReference type="ARBA" id="ARBA00022692"/>
    </source>
</evidence>
<keyword evidence="6 10" id="KW-1133">Transmembrane helix</keyword>
<dbReference type="RefSeq" id="XP_011646576.2">
    <property type="nucleotide sequence ID" value="XM_011648274.2"/>
</dbReference>
<dbReference type="GeneID" id="105433139"/>
<evidence type="ECO:0000256" key="8">
    <source>
        <dbReference type="ARBA" id="ARBA00023170"/>
    </source>
</evidence>
<dbReference type="PANTHER" id="PTHR21137:SF35">
    <property type="entry name" value="ODORANT RECEPTOR 19A-RELATED"/>
    <property type="match status" value="1"/>
</dbReference>
<dbReference type="OrthoDB" id="6597368at2759"/>
<keyword evidence="5 10" id="KW-0552">Olfaction</keyword>
<feature type="transmembrane region" description="Helical" evidence="10">
    <location>
        <begin position="254"/>
        <end position="278"/>
    </location>
</feature>
<keyword evidence="9 10" id="KW-0807">Transducer</keyword>
<dbReference type="Pfam" id="PF02949">
    <property type="entry name" value="7tm_6"/>
    <property type="match status" value="1"/>
</dbReference>
<dbReference type="AlphaFoldDB" id="A0A6I9WRR8"/>
<comment type="similarity">
    <text evidence="10">Belongs to the insect chemoreceptor superfamily. Heteromeric odorant receptor channel (TC 1.A.69) family.</text>
</comment>
<sequence>MHILPISFGMLTYFGYWQPIGLTSIKYWTYIIYSVVMNFVLYSFAFCGLVDCFIIEDLETFVDKFSLSVSVVSVSCKVLNLIVHRDKIIGLTDMLLNDICIPRNDYEMNIQRRFDHNTKIVTIWYEILNEISVLFAVIAQLWNSIDARILTLAKWVPYDLSSDFAFWATTLHQTIGLIACAHASTAHETLISGFMIQTCAQLDILCHRARTLPDKLREVRKYCTSKEEIKSKERQLVRELIHHHRYVYRLAERINSVFTIMIFIQFIVSSSVLCITIYKMLIKEVGAEFIWVASYLAVMLGQIFLYCWFSNELTLKSTEVGSAVYEMDWPMLPNDIMKSLLVIIMRAKKPIVMTSGYIVTLSNESFTKIIKISYSAFNVMHGS</sequence>
<gene>
    <name evidence="12" type="primary">LOC105433139</name>
</gene>
<name>A0A6I9WRR8_9HYME</name>
<dbReference type="KEGG" id="pbar:105433139"/>
<evidence type="ECO:0000256" key="5">
    <source>
        <dbReference type="ARBA" id="ARBA00022725"/>
    </source>
</evidence>
<evidence type="ECO:0000256" key="9">
    <source>
        <dbReference type="ARBA" id="ARBA00023224"/>
    </source>
</evidence>
<dbReference type="GO" id="GO:0005549">
    <property type="term" value="F:odorant binding"/>
    <property type="evidence" value="ECO:0007669"/>
    <property type="project" value="InterPro"/>
</dbReference>
<reference evidence="12" key="1">
    <citation type="submission" date="2025-08" db="UniProtKB">
        <authorList>
            <consortium name="RefSeq"/>
        </authorList>
    </citation>
    <scope>IDENTIFICATION</scope>
</reference>
<comment type="subcellular location">
    <subcellularLocation>
        <location evidence="1 10">Cell membrane</location>
        <topology evidence="1 10">Multi-pass membrane protein</topology>
    </subcellularLocation>
</comment>
<dbReference type="GO" id="GO:0007165">
    <property type="term" value="P:signal transduction"/>
    <property type="evidence" value="ECO:0007669"/>
    <property type="project" value="UniProtKB-KW"/>
</dbReference>
<evidence type="ECO:0000256" key="7">
    <source>
        <dbReference type="ARBA" id="ARBA00023136"/>
    </source>
</evidence>
<keyword evidence="8 10" id="KW-0675">Receptor</keyword>
<keyword evidence="11" id="KW-1185">Reference proteome</keyword>
<evidence type="ECO:0000256" key="3">
    <source>
        <dbReference type="ARBA" id="ARBA00022606"/>
    </source>
</evidence>
<proteinExistence type="inferred from homology"/>
<feature type="transmembrane region" description="Helical" evidence="10">
    <location>
        <begin position="27"/>
        <end position="54"/>
    </location>
</feature>
<keyword evidence="7 10" id="KW-0472">Membrane</keyword>
<evidence type="ECO:0000256" key="1">
    <source>
        <dbReference type="ARBA" id="ARBA00004651"/>
    </source>
</evidence>
<keyword evidence="4 10" id="KW-0812">Transmembrane</keyword>
<dbReference type="Proteomes" id="UP000504615">
    <property type="component" value="Unplaced"/>
</dbReference>